<dbReference type="EMBL" id="JXTC01000866">
    <property type="protein sequence ID" value="PON35758.1"/>
    <property type="molecule type" value="Genomic_DNA"/>
</dbReference>
<evidence type="ECO:0000313" key="2">
    <source>
        <dbReference type="EMBL" id="PON35758.1"/>
    </source>
</evidence>
<accession>A0A2P5AGU5</accession>
<feature type="domain" description="Translocase of chloroplast 159/132 membrane anchor" evidence="1">
    <location>
        <begin position="7"/>
        <end position="76"/>
    </location>
</feature>
<dbReference type="Pfam" id="PF11886">
    <property type="entry name" value="TOC159_MAD"/>
    <property type="match status" value="1"/>
</dbReference>
<dbReference type="InParanoid" id="A0A2P5AGU5"/>
<dbReference type="STRING" id="63057.A0A2P5AGU5"/>
<dbReference type="InterPro" id="IPR024283">
    <property type="entry name" value="TOC159_MAD"/>
</dbReference>
<evidence type="ECO:0000259" key="1">
    <source>
        <dbReference type="Pfam" id="PF11886"/>
    </source>
</evidence>
<comment type="caution">
    <text evidence="2">The sequence shown here is derived from an EMBL/GenBank/DDBJ whole genome shotgun (WGS) entry which is preliminary data.</text>
</comment>
<dbReference type="Proteomes" id="UP000237000">
    <property type="component" value="Unassembled WGS sequence"/>
</dbReference>
<dbReference type="OrthoDB" id="8954335at2759"/>
<keyword evidence="3" id="KW-1185">Reference proteome</keyword>
<organism evidence="2 3">
    <name type="scientific">Trema orientale</name>
    <name type="common">Charcoal tree</name>
    <name type="synonym">Celtis orientalis</name>
    <dbReference type="NCBI Taxonomy" id="63057"/>
    <lineage>
        <taxon>Eukaryota</taxon>
        <taxon>Viridiplantae</taxon>
        <taxon>Streptophyta</taxon>
        <taxon>Embryophyta</taxon>
        <taxon>Tracheophyta</taxon>
        <taxon>Spermatophyta</taxon>
        <taxon>Magnoliopsida</taxon>
        <taxon>eudicotyledons</taxon>
        <taxon>Gunneridae</taxon>
        <taxon>Pentapetalae</taxon>
        <taxon>rosids</taxon>
        <taxon>fabids</taxon>
        <taxon>Rosales</taxon>
        <taxon>Cannabaceae</taxon>
        <taxon>Trema</taxon>
    </lineage>
</organism>
<gene>
    <name evidence="2" type="ORF">TorRG33x02_350750</name>
</gene>
<dbReference type="AlphaFoldDB" id="A0A2P5AGU5"/>
<protein>
    <submittedName>
        <fullName evidence="2">Translocase of chloroplast 159/132, membrane anchor domain containing protein</fullName>
    </submittedName>
</protein>
<evidence type="ECO:0000313" key="3">
    <source>
        <dbReference type="Proteomes" id="UP000237000"/>
    </source>
</evidence>
<proteinExistence type="predicted"/>
<reference evidence="3" key="1">
    <citation type="submission" date="2016-06" db="EMBL/GenBank/DDBJ databases">
        <title>Parallel loss of symbiosis genes in relatives of nitrogen-fixing non-legume Parasponia.</title>
        <authorList>
            <person name="Van Velzen R."/>
            <person name="Holmer R."/>
            <person name="Bu F."/>
            <person name="Rutten L."/>
            <person name="Van Zeijl A."/>
            <person name="Liu W."/>
            <person name="Santuari L."/>
            <person name="Cao Q."/>
            <person name="Sharma T."/>
            <person name="Shen D."/>
            <person name="Roswanjaya Y."/>
            <person name="Wardhani T."/>
            <person name="Kalhor M.S."/>
            <person name="Jansen J."/>
            <person name="Van den Hoogen J."/>
            <person name="Gungor B."/>
            <person name="Hartog M."/>
            <person name="Hontelez J."/>
            <person name="Verver J."/>
            <person name="Yang W.-C."/>
            <person name="Schijlen E."/>
            <person name="Repin R."/>
            <person name="Schilthuizen M."/>
            <person name="Schranz E."/>
            <person name="Heidstra R."/>
            <person name="Miyata K."/>
            <person name="Fedorova E."/>
            <person name="Kohlen W."/>
            <person name="Bisseling T."/>
            <person name="Smit S."/>
            <person name="Geurts R."/>
        </authorList>
    </citation>
    <scope>NUCLEOTIDE SEQUENCE [LARGE SCALE GENOMIC DNA]</scope>
    <source>
        <strain evidence="3">cv. RG33-2</strain>
    </source>
</reference>
<sequence>MKERNVKGDSVFAANLEVRLKEAYFPIGQDHCSRGLSLVKLRGDSVWANGQGQFSIGRNCKLSAKCGTTKSAVGYLSKQALRTAPNHAHGGYSNRLEYLAWG</sequence>
<name>A0A2P5AGU5_TREOI</name>